<dbReference type="PRINTS" id="PR00344">
    <property type="entry name" value="BCTRLSENSOR"/>
</dbReference>
<evidence type="ECO:0000256" key="5">
    <source>
        <dbReference type="ARBA" id="ARBA00022679"/>
    </source>
</evidence>
<dbReference type="GO" id="GO:0000155">
    <property type="term" value="F:phosphorelay sensor kinase activity"/>
    <property type="evidence" value="ECO:0007669"/>
    <property type="project" value="InterPro"/>
</dbReference>
<dbReference type="Pfam" id="PF02518">
    <property type="entry name" value="HATPase_c"/>
    <property type="match status" value="1"/>
</dbReference>
<gene>
    <name evidence="13" type="ordered locus">Sthe_0750</name>
</gene>
<comment type="catalytic activity">
    <reaction evidence="1">
        <text>ATP + protein L-histidine = ADP + protein N-phospho-L-histidine.</text>
        <dbReference type="EC" id="2.7.13.3"/>
    </reaction>
</comment>
<keyword evidence="5 13" id="KW-0808">Transferase</keyword>
<reference evidence="14" key="1">
    <citation type="submission" date="2009-11" db="EMBL/GenBank/DDBJ databases">
        <title>The complete chromosome 1 of Sphaerobacter thermophilus DSM 20745.</title>
        <authorList>
            <person name="Lucas S."/>
            <person name="Copeland A."/>
            <person name="Lapidus A."/>
            <person name="Glavina del Rio T."/>
            <person name="Dalin E."/>
            <person name="Tice H."/>
            <person name="Bruce D."/>
            <person name="Goodwin L."/>
            <person name="Pitluck S."/>
            <person name="Kyrpides N."/>
            <person name="Mavromatis K."/>
            <person name="Ivanova N."/>
            <person name="Mikhailova N."/>
            <person name="LaButti K.M."/>
            <person name="Clum A."/>
            <person name="Sun H.I."/>
            <person name="Brettin T."/>
            <person name="Detter J.C."/>
            <person name="Han C."/>
            <person name="Larimer F."/>
            <person name="Land M."/>
            <person name="Hauser L."/>
            <person name="Markowitz V."/>
            <person name="Cheng J.F."/>
            <person name="Hugenholtz P."/>
            <person name="Woyke T."/>
            <person name="Wu D."/>
            <person name="Steenblock K."/>
            <person name="Schneider S."/>
            <person name="Pukall R."/>
            <person name="Goeker M."/>
            <person name="Klenk H.P."/>
            <person name="Eisen J.A."/>
        </authorList>
    </citation>
    <scope>NUCLEOTIDE SEQUENCE [LARGE SCALE GENOMIC DNA]</scope>
    <source>
        <strain evidence="14">ATCC 49802 / DSM 20745 / S 6022</strain>
    </source>
</reference>
<feature type="domain" description="Histidine kinase" evidence="12">
    <location>
        <begin position="240"/>
        <end position="457"/>
    </location>
</feature>
<sequence length="464" mass="50356">MRLATRAMRERLALPQQFRRWRSRHRDPATALFRGLRLRLTLWYSGVLTVSLLLAGIGLYFGVERLVLRPITQDVDRQVAQMARDWAREGRPPCPLPGASRSVSFYAVCFEVDDDDLEPTDDVKELEPEPPHEFLDDDLAHRALAQGTASDVMDGGHEVGALYRTAQVVRDRSSGSVLGVVQGGRSIAEQRSALAALRTILLALGGVALLVATLGGLFLSGRALAPARLAFARQQAFIADASHELRTPLTLLRANAEVLLRRRDRFDPEDAALLEDIVAETAHMDHLASNLLTLARLDANRLQLEYDVVDLSELVAAIARRVAALAAERQIVVEVAADRRVVIVGDRQALEQAALILVDNALKYTPPGGRVTLRTDTSDGEAHLVVADTGVGIDPAHLPRLGERFYRVDKARSRETGGVGLGLAIARGIATAHGGTLRLESQPGRGTTATLTFPAKGPGRAPEN</sequence>
<evidence type="ECO:0000256" key="1">
    <source>
        <dbReference type="ARBA" id="ARBA00000085"/>
    </source>
</evidence>
<dbReference type="Pfam" id="PF00512">
    <property type="entry name" value="HisKA"/>
    <property type="match status" value="1"/>
</dbReference>
<evidence type="ECO:0000256" key="6">
    <source>
        <dbReference type="ARBA" id="ARBA00022692"/>
    </source>
</evidence>
<dbReference type="Proteomes" id="UP000002027">
    <property type="component" value="Chromosome 1"/>
</dbReference>
<dbReference type="SMART" id="SM00388">
    <property type="entry name" value="HisKA"/>
    <property type="match status" value="1"/>
</dbReference>
<dbReference type="InParanoid" id="D1C1S0"/>
<dbReference type="InterPro" id="IPR050428">
    <property type="entry name" value="TCS_sensor_his_kinase"/>
</dbReference>
<dbReference type="Gene3D" id="3.30.565.10">
    <property type="entry name" value="Histidine kinase-like ATPase, C-terminal domain"/>
    <property type="match status" value="1"/>
</dbReference>
<evidence type="ECO:0000256" key="10">
    <source>
        <dbReference type="SAM" id="MobiDB-lite"/>
    </source>
</evidence>
<comment type="subcellular location">
    <subcellularLocation>
        <location evidence="2">Membrane</location>
    </subcellularLocation>
</comment>
<dbReference type="SMART" id="SM00387">
    <property type="entry name" value="HATPase_c"/>
    <property type="match status" value="1"/>
</dbReference>
<proteinExistence type="predicted"/>
<dbReference type="eggNOG" id="COG5002">
    <property type="taxonomic scope" value="Bacteria"/>
</dbReference>
<evidence type="ECO:0000256" key="7">
    <source>
        <dbReference type="ARBA" id="ARBA00022777"/>
    </source>
</evidence>
<keyword evidence="8 11" id="KW-1133">Transmembrane helix</keyword>
<dbReference type="SUPFAM" id="SSF47384">
    <property type="entry name" value="Homodimeric domain of signal transducing histidine kinase"/>
    <property type="match status" value="1"/>
</dbReference>
<dbReference type="CDD" id="cd00082">
    <property type="entry name" value="HisKA"/>
    <property type="match status" value="1"/>
</dbReference>
<feature type="region of interest" description="Disordered" evidence="10">
    <location>
        <begin position="442"/>
        <end position="464"/>
    </location>
</feature>
<dbReference type="Gene3D" id="1.10.287.130">
    <property type="match status" value="1"/>
</dbReference>
<keyword evidence="4" id="KW-0597">Phosphoprotein</keyword>
<dbReference type="InterPro" id="IPR003594">
    <property type="entry name" value="HATPase_dom"/>
</dbReference>
<evidence type="ECO:0000256" key="2">
    <source>
        <dbReference type="ARBA" id="ARBA00004370"/>
    </source>
</evidence>
<dbReference type="PANTHER" id="PTHR45436:SF5">
    <property type="entry name" value="SENSOR HISTIDINE KINASE TRCS"/>
    <property type="match status" value="1"/>
</dbReference>
<dbReference type="KEGG" id="sti:Sthe_0750"/>
<dbReference type="EMBL" id="CP001823">
    <property type="protein sequence ID" value="ACZ38187.1"/>
    <property type="molecule type" value="Genomic_DNA"/>
</dbReference>
<reference evidence="13 14" key="2">
    <citation type="journal article" date="2010" name="Stand. Genomic Sci.">
        <title>Complete genome sequence of Desulfohalobium retbaense type strain (HR(100)).</title>
        <authorList>
            <person name="Spring S."/>
            <person name="Nolan M."/>
            <person name="Lapidus A."/>
            <person name="Glavina Del Rio T."/>
            <person name="Copeland A."/>
            <person name="Tice H."/>
            <person name="Cheng J.F."/>
            <person name="Lucas S."/>
            <person name="Land M."/>
            <person name="Chen F."/>
            <person name="Bruce D."/>
            <person name="Goodwin L."/>
            <person name="Pitluck S."/>
            <person name="Ivanova N."/>
            <person name="Mavromatis K."/>
            <person name="Mikhailova N."/>
            <person name="Pati A."/>
            <person name="Chen A."/>
            <person name="Palaniappan K."/>
            <person name="Hauser L."/>
            <person name="Chang Y.J."/>
            <person name="Jeffries C.D."/>
            <person name="Munk C."/>
            <person name="Kiss H."/>
            <person name="Chain P."/>
            <person name="Han C."/>
            <person name="Brettin T."/>
            <person name="Detter J.C."/>
            <person name="Schuler E."/>
            <person name="Goker M."/>
            <person name="Rohde M."/>
            <person name="Bristow J."/>
            <person name="Eisen J.A."/>
            <person name="Markowitz V."/>
            <person name="Hugenholtz P."/>
            <person name="Kyrpides N.C."/>
            <person name="Klenk H.P."/>
        </authorList>
    </citation>
    <scope>NUCLEOTIDE SEQUENCE [LARGE SCALE GENOMIC DNA]</scope>
    <source>
        <strain evidence="14">ATCC 49802 / DSM 20745 / S 6022</strain>
    </source>
</reference>
<dbReference type="FunCoup" id="D1C1S0">
    <property type="interactions" value="34"/>
</dbReference>
<dbReference type="FunFam" id="3.30.565.10:FF:000006">
    <property type="entry name" value="Sensor histidine kinase WalK"/>
    <property type="match status" value="1"/>
</dbReference>
<dbReference type="SUPFAM" id="SSF55874">
    <property type="entry name" value="ATPase domain of HSP90 chaperone/DNA topoisomerase II/histidine kinase"/>
    <property type="match status" value="1"/>
</dbReference>
<dbReference type="PROSITE" id="PS50109">
    <property type="entry name" value="HIS_KIN"/>
    <property type="match status" value="1"/>
</dbReference>
<feature type="transmembrane region" description="Helical" evidence="11">
    <location>
        <begin position="195"/>
        <end position="219"/>
    </location>
</feature>
<evidence type="ECO:0000313" key="14">
    <source>
        <dbReference type="Proteomes" id="UP000002027"/>
    </source>
</evidence>
<feature type="transmembrane region" description="Helical" evidence="11">
    <location>
        <begin position="42"/>
        <end position="63"/>
    </location>
</feature>
<dbReference type="InterPro" id="IPR005467">
    <property type="entry name" value="His_kinase_dom"/>
</dbReference>
<keyword evidence="7 13" id="KW-0418">Kinase</keyword>
<dbReference type="STRING" id="479434.Sthe_0750"/>
<dbReference type="InterPro" id="IPR036097">
    <property type="entry name" value="HisK_dim/P_sf"/>
</dbReference>
<dbReference type="InterPro" id="IPR004358">
    <property type="entry name" value="Sig_transdc_His_kin-like_C"/>
</dbReference>
<dbReference type="InterPro" id="IPR036890">
    <property type="entry name" value="HATPase_C_sf"/>
</dbReference>
<dbReference type="InterPro" id="IPR003661">
    <property type="entry name" value="HisK_dim/P_dom"/>
</dbReference>
<dbReference type="HOGENOM" id="CLU_000445_89_6_0"/>
<dbReference type="GO" id="GO:0005886">
    <property type="term" value="C:plasma membrane"/>
    <property type="evidence" value="ECO:0007669"/>
    <property type="project" value="TreeGrafter"/>
</dbReference>
<evidence type="ECO:0000256" key="8">
    <source>
        <dbReference type="ARBA" id="ARBA00022989"/>
    </source>
</evidence>
<dbReference type="EC" id="2.7.13.3" evidence="3"/>
<keyword evidence="14" id="KW-1185">Reference proteome</keyword>
<evidence type="ECO:0000256" key="3">
    <source>
        <dbReference type="ARBA" id="ARBA00012438"/>
    </source>
</evidence>
<evidence type="ECO:0000256" key="4">
    <source>
        <dbReference type="ARBA" id="ARBA00022553"/>
    </source>
</evidence>
<accession>D1C1S0</accession>
<dbReference type="AlphaFoldDB" id="D1C1S0"/>
<evidence type="ECO:0000313" key="13">
    <source>
        <dbReference type="EMBL" id="ACZ38187.1"/>
    </source>
</evidence>
<evidence type="ECO:0000259" key="12">
    <source>
        <dbReference type="PROSITE" id="PS50109"/>
    </source>
</evidence>
<keyword evidence="9 11" id="KW-0472">Membrane</keyword>
<keyword evidence="6 11" id="KW-0812">Transmembrane</keyword>
<dbReference type="CDD" id="cd00075">
    <property type="entry name" value="HATPase"/>
    <property type="match status" value="1"/>
</dbReference>
<evidence type="ECO:0000256" key="11">
    <source>
        <dbReference type="SAM" id="Phobius"/>
    </source>
</evidence>
<protein>
    <recommendedName>
        <fullName evidence="3">histidine kinase</fullName>
        <ecNumber evidence="3">2.7.13.3</ecNumber>
    </recommendedName>
</protein>
<dbReference type="PANTHER" id="PTHR45436">
    <property type="entry name" value="SENSOR HISTIDINE KINASE YKOH"/>
    <property type="match status" value="1"/>
</dbReference>
<organism evidence="13 14">
    <name type="scientific">Sphaerobacter thermophilus (strain ATCC 49802 / DSM 20745 / KCCM 41009 / NCIMB 13125 / S 6022)</name>
    <dbReference type="NCBI Taxonomy" id="479434"/>
    <lineage>
        <taxon>Bacteria</taxon>
        <taxon>Pseudomonadati</taxon>
        <taxon>Thermomicrobiota</taxon>
        <taxon>Thermomicrobia</taxon>
        <taxon>Sphaerobacterales</taxon>
        <taxon>Sphaerobacterineae</taxon>
        <taxon>Sphaerobacteraceae</taxon>
        <taxon>Sphaerobacter</taxon>
    </lineage>
</organism>
<name>D1C1S0_SPHTD</name>
<evidence type="ECO:0000256" key="9">
    <source>
        <dbReference type="ARBA" id="ARBA00023136"/>
    </source>
</evidence>